<organism evidence="5 6">
    <name type="scientific">Thecamonas trahens ATCC 50062</name>
    <dbReference type="NCBI Taxonomy" id="461836"/>
    <lineage>
        <taxon>Eukaryota</taxon>
        <taxon>Apusozoa</taxon>
        <taxon>Apusomonadida</taxon>
        <taxon>Apusomonadidae</taxon>
        <taxon>Thecamonas</taxon>
    </lineage>
</organism>
<evidence type="ECO:0000259" key="4">
    <source>
        <dbReference type="Pfam" id="PF21773"/>
    </source>
</evidence>
<name>A0A0L0DL03_THETB</name>
<dbReference type="GeneID" id="25567629"/>
<feature type="region of interest" description="Disordered" evidence="3">
    <location>
        <begin position="465"/>
        <end position="492"/>
    </location>
</feature>
<feature type="coiled-coil region" evidence="2">
    <location>
        <begin position="231"/>
        <end position="258"/>
    </location>
</feature>
<gene>
    <name evidence="5" type="ORF">AMSG_09098</name>
</gene>
<evidence type="ECO:0000256" key="2">
    <source>
        <dbReference type="SAM" id="Coils"/>
    </source>
</evidence>
<feature type="compositionally biased region" description="Polar residues" evidence="3">
    <location>
        <begin position="480"/>
        <end position="492"/>
    </location>
</feature>
<dbReference type="InterPro" id="IPR049258">
    <property type="entry name" value="ODAD1_CC"/>
</dbReference>
<dbReference type="OrthoDB" id="6766775at2759"/>
<dbReference type="Pfam" id="PF21773">
    <property type="entry name" value="ODAD1_CC"/>
    <property type="match status" value="1"/>
</dbReference>
<feature type="coiled-coil region" evidence="2">
    <location>
        <begin position="31"/>
        <end position="96"/>
    </location>
</feature>
<proteinExistence type="predicted"/>
<evidence type="ECO:0000313" key="6">
    <source>
        <dbReference type="Proteomes" id="UP000054408"/>
    </source>
</evidence>
<feature type="compositionally biased region" description="Polar residues" evidence="3">
    <location>
        <begin position="536"/>
        <end position="547"/>
    </location>
</feature>
<keyword evidence="6" id="KW-1185">Reference proteome</keyword>
<dbReference type="EMBL" id="GL349477">
    <property type="protein sequence ID" value="KNC52930.1"/>
    <property type="molecule type" value="Genomic_DNA"/>
</dbReference>
<evidence type="ECO:0000256" key="3">
    <source>
        <dbReference type="SAM" id="MobiDB-lite"/>
    </source>
</evidence>
<feature type="domain" description="ODAD1 central coiled coil region" evidence="4">
    <location>
        <begin position="61"/>
        <end position="310"/>
    </location>
</feature>
<dbReference type="InterPro" id="IPR051876">
    <property type="entry name" value="ODA-DC/CCD"/>
</dbReference>
<sequence>MSRVTADLQVLRLEDALSKMRRKYDLAVAGRRESEEKVEEFRGMLAKVRSEAKNRLDKGKDHSALKEVAEKRETALKNLKNKVGHLEAQAMTALAANEARDADIRLLMEQYATEKQSWVAEVAMLREYIEKDQKMREHIYNRNMRVAEQVDGAGPGGPRAAGAQSGVGKGTVKEQLELHKWKQGVKDVSHMNTIDRALERIKTIMCVDDLDEAVAKFVAAEETQDHFLNAINELHARKSEIEQTNEALREQLNTIQTADYLGKSDHKRTKVLETKLYQAEVVREKLLHDHMALKKLFNQVMQGISELCAKSGAIGKGDEYLYKQGIAESNVMTYLGLVEERLLDLIHHPAVARAQQQAVIQAQGGYSNSLMGSMVMGNTLSPRLGSPSRLSSRHSFDAQYEALMTTSPRGIDSTVLDDSLQLIDSDDSLNEFNSSRRDFAISRSDLGGRAASASAVVPLTRRELKRSAEQQLRSAARKMPSSSRGTAASASNIASGRATLAASSADAPIRGKLTPTPNQPFHKSYSMGAELPPINETKQQSVSRLLS</sequence>
<accession>A0A0L0DL03</accession>
<dbReference type="AlphaFoldDB" id="A0A0L0DL03"/>
<dbReference type="STRING" id="461836.A0A0L0DL03"/>
<feature type="region of interest" description="Disordered" evidence="3">
    <location>
        <begin position="504"/>
        <end position="547"/>
    </location>
</feature>
<evidence type="ECO:0000256" key="1">
    <source>
        <dbReference type="ARBA" id="ARBA00023054"/>
    </source>
</evidence>
<reference evidence="5 6" key="1">
    <citation type="submission" date="2010-05" db="EMBL/GenBank/DDBJ databases">
        <title>The Genome Sequence of Thecamonas trahens ATCC 50062.</title>
        <authorList>
            <consortium name="The Broad Institute Genome Sequencing Platform"/>
            <person name="Russ C."/>
            <person name="Cuomo C."/>
            <person name="Shea T."/>
            <person name="Young S.K."/>
            <person name="Zeng Q."/>
            <person name="Koehrsen M."/>
            <person name="Haas B."/>
            <person name="Borodovsky M."/>
            <person name="Guigo R."/>
            <person name="Alvarado L."/>
            <person name="Berlin A."/>
            <person name="Bochicchio J."/>
            <person name="Borenstein D."/>
            <person name="Chapman S."/>
            <person name="Chen Z."/>
            <person name="Freedman E."/>
            <person name="Gellesch M."/>
            <person name="Goldberg J."/>
            <person name="Griggs A."/>
            <person name="Gujja S."/>
            <person name="Heilman E."/>
            <person name="Heiman D."/>
            <person name="Hepburn T."/>
            <person name="Howarth C."/>
            <person name="Jen D."/>
            <person name="Larson L."/>
            <person name="Mehta T."/>
            <person name="Park D."/>
            <person name="Pearson M."/>
            <person name="Roberts A."/>
            <person name="Saif S."/>
            <person name="Shenoy N."/>
            <person name="Sisk P."/>
            <person name="Stolte C."/>
            <person name="Sykes S."/>
            <person name="Thomson T."/>
            <person name="Walk T."/>
            <person name="White J."/>
            <person name="Yandava C."/>
            <person name="Burger G."/>
            <person name="Gray M.W."/>
            <person name="Holland P.W.H."/>
            <person name="King N."/>
            <person name="Lang F.B.F."/>
            <person name="Roger A.J."/>
            <person name="Ruiz-Trillo I."/>
            <person name="Lander E."/>
            <person name="Nusbaum C."/>
        </authorList>
    </citation>
    <scope>NUCLEOTIDE SEQUENCE [LARGE SCALE GENOMIC DNA]</scope>
    <source>
        <strain evidence="5 6">ATCC 50062</strain>
    </source>
</reference>
<protein>
    <recommendedName>
        <fullName evidence="4">ODAD1 central coiled coil region domain-containing protein</fullName>
    </recommendedName>
</protein>
<dbReference type="PANTHER" id="PTHR21694:SF18">
    <property type="entry name" value="COILED-COIL DOMAIN-CONTAINING PROTEIN 63"/>
    <property type="match status" value="1"/>
</dbReference>
<dbReference type="RefSeq" id="XP_013754825.1">
    <property type="nucleotide sequence ID" value="XM_013899371.1"/>
</dbReference>
<dbReference type="Proteomes" id="UP000054408">
    <property type="component" value="Unassembled WGS sequence"/>
</dbReference>
<keyword evidence="1 2" id="KW-0175">Coiled coil</keyword>
<dbReference type="PANTHER" id="PTHR21694">
    <property type="entry name" value="COILED-COIL DOMAIN-CONTAINING PROTEIN 63"/>
    <property type="match status" value="1"/>
</dbReference>
<evidence type="ECO:0000313" key="5">
    <source>
        <dbReference type="EMBL" id="KNC52930.1"/>
    </source>
</evidence>